<dbReference type="GO" id="GO:0048268">
    <property type="term" value="P:clathrin coat assembly"/>
    <property type="evidence" value="ECO:0007669"/>
    <property type="project" value="InterPro"/>
</dbReference>
<feature type="region of interest" description="Disordered" evidence="3">
    <location>
        <begin position="530"/>
        <end position="553"/>
    </location>
</feature>
<dbReference type="PANTHER" id="PTHR22951:SF5">
    <property type="entry name" value="PHOSPHATIDYLINOSITOL-BINDING CLATHRIN ASSEMBLY PROTEIN LAP"/>
    <property type="match status" value="1"/>
</dbReference>
<dbReference type="InterPro" id="IPR011417">
    <property type="entry name" value="ANTH_dom"/>
</dbReference>
<evidence type="ECO:0000256" key="1">
    <source>
        <dbReference type="ARBA" id="ARBA00004496"/>
    </source>
</evidence>
<feature type="domain" description="ENTH" evidence="4">
    <location>
        <begin position="14"/>
        <end position="142"/>
    </location>
</feature>
<dbReference type="Gene3D" id="1.25.40.90">
    <property type="match status" value="1"/>
</dbReference>
<feature type="compositionally biased region" description="Polar residues" evidence="3">
    <location>
        <begin position="321"/>
        <end position="339"/>
    </location>
</feature>
<dbReference type="OrthoDB" id="44015at2759"/>
<dbReference type="FunFam" id="1.20.58.150:FF:000004">
    <property type="entry name" value="ENTH domain protein"/>
    <property type="match status" value="1"/>
</dbReference>
<accession>A0A4P9XVF6</accession>
<dbReference type="GO" id="GO:0032050">
    <property type="term" value="F:clathrin heavy chain binding"/>
    <property type="evidence" value="ECO:0007669"/>
    <property type="project" value="TreeGrafter"/>
</dbReference>
<dbReference type="EMBL" id="KZ992517">
    <property type="protein sequence ID" value="RKP09390.1"/>
    <property type="molecule type" value="Genomic_DNA"/>
</dbReference>
<dbReference type="AlphaFoldDB" id="A0A4P9XVF6"/>
<dbReference type="GO" id="GO:0000149">
    <property type="term" value="F:SNARE binding"/>
    <property type="evidence" value="ECO:0007669"/>
    <property type="project" value="TreeGrafter"/>
</dbReference>
<dbReference type="Proteomes" id="UP000271241">
    <property type="component" value="Unassembled WGS sequence"/>
</dbReference>
<dbReference type="GO" id="GO:0030136">
    <property type="term" value="C:clathrin-coated vesicle"/>
    <property type="evidence" value="ECO:0007669"/>
    <property type="project" value="InterPro"/>
</dbReference>
<dbReference type="InterPro" id="IPR013809">
    <property type="entry name" value="ENTH"/>
</dbReference>
<dbReference type="GO" id="GO:0072583">
    <property type="term" value="P:clathrin-dependent endocytosis"/>
    <property type="evidence" value="ECO:0007669"/>
    <property type="project" value="InterPro"/>
</dbReference>
<proteinExistence type="predicted"/>
<dbReference type="GO" id="GO:0005545">
    <property type="term" value="F:1-phosphatidylinositol binding"/>
    <property type="evidence" value="ECO:0007669"/>
    <property type="project" value="InterPro"/>
</dbReference>
<comment type="subcellular location">
    <subcellularLocation>
        <location evidence="1">Cytoplasm</location>
    </subcellularLocation>
</comment>
<protein>
    <submittedName>
        <fullName evidence="5">ANTH domain-containing protein</fullName>
    </submittedName>
</protein>
<dbReference type="GO" id="GO:0006900">
    <property type="term" value="P:vesicle budding from membrane"/>
    <property type="evidence" value="ECO:0007669"/>
    <property type="project" value="TreeGrafter"/>
</dbReference>
<dbReference type="GO" id="GO:0005546">
    <property type="term" value="F:phosphatidylinositol-4,5-bisphosphate binding"/>
    <property type="evidence" value="ECO:0007669"/>
    <property type="project" value="TreeGrafter"/>
</dbReference>
<dbReference type="InterPro" id="IPR014712">
    <property type="entry name" value="ANTH_dom_sf"/>
</dbReference>
<dbReference type="InterPro" id="IPR045192">
    <property type="entry name" value="AP180-like"/>
</dbReference>
<keyword evidence="6" id="KW-1185">Reference proteome</keyword>
<name>A0A4P9XVF6_9FUNG</name>
<organism evidence="5 6">
    <name type="scientific">Thamnocephalis sphaerospora</name>
    <dbReference type="NCBI Taxonomy" id="78915"/>
    <lineage>
        <taxon>Eukaryota</taxon>
        <taxon>Fungi</taxon>
        <taxon>Fungi incertae sedis</taxon>
        <taxon>Zoopagomycota</taxon>
        <taxon>Zoopagomycotina</taxon>
        <taxon>Zoopagomycetes</taxon>
        <taxon>Zoopagales</taxon>
        <taxon>Sigmoideomycetaceae</taxon>
        <taxon>Thamnocephalis</taxon>
    </lineage>
</organism>
<reference evidence="6" key="1">
    <citation type="journal article" date="2018" name="Nat. Microbiol.">
        <title>Leveraging single-cell genomics to expand the fungal tree of life.</title>
        <authorList>
            <person name="Ahrendt S.R."/>
            <person name="Quandt C.A."/>
            <person name="Ciobanu D."/>
            <person name="Clum A."/>
            <person name="Salamov A."/>
            <person name="Andreopoulos B."/>
            <person name="Cheng J.F."/>
            <person name="Woyke T."/>
            <person name="Pelin A."/>
            <person name="Henrissat B."/>
            <person name="Reynolds N.K."/>
            <person name="Benny G.L."/>
            <person name="Smith M.E."/>
            <person name="James T.Y."/>
            <person name="Grigoriev I.V."/>
        </authorList>
    </citation>
    <scope>NUCLEOTIDE SEQUENCE [LARGE SCALE GENOMIC DNA]</scope>
    <source>
        <strain evidence="6">RSA 1356</strain>
    </source>
</reference>
<gene>
    <name evidence="5" type="ORF">THASP1DRAFT_28816</name>
</gene>
<keyword evidence="2" id="KW-0963">Cytoplasm</keyword>
<dbReference type="PROSITE" id="PS50942">
    <property type="entry name" value="ENTH"/>
    <property type="match status" value="1"/>
</dbReference>
<evidence type="ECO:0000313" key="6">
    <source>
        <dbReference type="Proteomes" id="UP000271241"/>
    </source>
</evidence>
<dbReference type="STRING" id="78915.A0A4P9XVF6"/>
<dbReference type="SUPFAM" id="SSF48464">
    <property type="entry name" value="ENTH/VHS domain"/>
    <property type="match status" value="1"/>
</dbReference>
<dbReference type="Gene3D" id="1.20.58.150">
    <property type="entry name" value="ANTH domain"/>
    <property type="match status" value="1"/>
</dbReference>
<dbReference type="PANTHER" id="PTHR22951">
    <property type="entry name" value="CLATHRIN ASSEMBLY PROTEIN"/>
    <property type="match status" value="1"/>
</dbReference>
<dbReference type="Pfam" id="PF07651">
    <property type="entry name" value="ANTH"/>
    <property type="match status" value="1"/>
</dbReference>
<evidence type="ECO:0000256" key="2">
    <source>
        <dbReference type="ARBA" id="ARBA00022490"/>
    </source>
</evidence>
<evidence type="ECO:0000259" key="4">
    <source>
        <dbReference type="PROSITE" id="PS50942"/>
    </source>
</evidence>
<feature type="region of interest" description="Disordered" evidence="3">
    <location>
        <begin position="309"/>
        <end position="382"/>
    </location>
</feature>
<evidence type="ECO:0000313" key="5">
    <source>
        <dbReference type="EMBL" id="RKP09390.1"/>
    </source>
</evidence>
<sequence>MSFRSSSAGGLRPQPLVRTKDMERSLRKATRGQPLPAKQKHLDVLVAASWSHEVAMSDCIALLSQRMRDGNAMGILKTLIIVHVLMRDGSTDRVMGYLVTMPSLLSLEYMRDRSSSQTEHIRMYAAYLEEKVMVYRELKIDFVRAYAGTFARASDPRSRPRTSDGTQPPTIGRLRRLPVEKGLLKEVATVQRLIAALLRCQFFVDEVDNPVTLEAFRLLIRDLLRLFQAVNEGVINILEHYFEMEYEEAGKALDIYKTFTKQTESVVDYLEVARKMQYAVQINIPKMKHPPVSLVTALEDYLKSITPASSSRQYESEPLKRSQSATRPQQAAPSTQSVSRPVRAVTMAPALVSTMPTTHQPVRPSGGEIQRYTSPAPPANAPPEIMDFFASIEEEQRFLDDHPALVASAVANTGGNPFHDRLPIAYRPLNPFRQTLMITDGHTDVGGGMPAGATSTTGLNPFGQRPPSMFTPELNGLDLAIVPPATSGPSGGQAYAAVGDSAHNPFGQQHTMAANYSAGGMPAIYTAASSTSTSPDSTPWALTPASTGATSSTGNASSLNPFMFGSRPAAASTSWLPSTTAPPVTHTGGQFLSPYGAPAPAMSATTTGGSGHSGAFDPYSVGAQGAATEQRDMFGQTPFGSTFQ</sequence>
<dbReference type="SMART" id="SM00273">
    <property type="entry name" value="ENTH"/>
    <property type="match status" value="1"/>
</dbReference>
<dbReference type="SUPFAM" id="SSF89009">
    <property type="entry name" value="GAT-like domain"/>
    <property type="match status" value="1"/>
</dbReference>
<dbReference type="InterPro" id="IPR008942">
    <property type="entry name" value="ENTH_VHS"/>
</dbReference>
<dbReference type="GO" id="GO:0005905">
    <property type="term" value="C:clathrin-coated pit"/>
    <property type="evidence" value="ECO:0007669"/>
    <property type="project" value="TreeGrafter"/>
</dbReference>
<evidence type="ECO:0000256" key="3">
    <source>
        <dbReference type="SAM" id="MobiDB-lite"/>
    </source>
</evidence>